<accession>A0ABW9ZNC5</accession>
<dbReference type="Gene3D" id="1.20.1600.10">
    <property type="entry name" value="Outer membrane efflux proteins (OEP)"/>
    <property type="match status" value="1"/>
</dbReference>
<keyword evidence="2" id="KW-0472">Membrane</keyword>
<evidence type="ECO:0000256" key="2">
    <source>
        <dbReference type="RuleBase" id="RU362097"/>
    </source>
</evidence>
<name>A0ABW9ZNC5_9HYPH</name>
<dbReference type="EMBL" id="JAABLP010000004">
    <property type="protein sequence ID" value="NBN65076.1"/>
    <property type="molecule type" value="Genomic_DNA"/>
</dbReference>
<dbReference type="InterPro" id="IPR010131">
    <property type="entry name" value="MdtP/NodT-like"/>
</dbReference>
<dbReference type="Proteomes" id="UP000541347">
    <property type="component" value="Unassembled WGS sequence"/>
</dbReference>
<dbReference type="PANTHER" id="PTHR30203:SF33">
    <property type="entry name" value="BLR4455 PROTEIN"/>
    <property type="match status" value="1"/>
</dbReference>
<dbReference type="PANTHER" id="PTHR30203">
    <property type="entry name" value="OUTER MEMBRANE CATION EFFLUX PROTEIN"/>
    <property type="match status" value="1"/>
</dbReference>
<evidence type="ECO:0000313" key="3">
    <source>
        <dbReference type="EMBL" id="NBN65076.1"/>
    </source>
</evidence>
<keyword evidence="2" id="KW-0812">Transmembrane</keyword>
<dbReference type="Pfam" id="PF02321">
    <property type="entry name" value="OEP"/>
    <property type="match status" value="2"/>
</dbReference>
<evidence type="ECO:0000256" key="1">
    <source>
        <dbReference type="ARBA" id="ARBA00007613"/>
    </source>
</evidence>
<reference evidence="3 4" key="1">
    <citation type="submission" date="2020-01" db="EMBL/GenBank/DDBJ databases">
        <authorList>
            <person name="Peng S.Y."/>
            <person name="Li J."/>
            <person name="Wang M."/>
            <person name="Wang L."/>
            <person name="Wang C.Q."/>
            <person name="Wang J.R."/>
        </authorList>
    </citation>
    <scope>NUCLEOTIDE SEQUENCE [LARGE SCALE GENOMIC DNA]</scope>
    <source>
        <strain evidence="3 4">XCT-34</strain>
    </source>
</reference>
<keyword evidence="4" id="KW-1185">Reference proteome</keyword>
<dbReference type="RefSeq" id="WP_161677081.1">
    <property type="nucleotide sequence ID" value="NZ_JAABLP010000004.1"/>
</dbReference>
<dbReference type="Gene3D" id="2.20.200.10">
    <property type="entry name" value="Outer membrane efflux proteins (OEP)"/>
    <property type="match status" value="1"/>
</dbReference>
<protein>
    <submittedName>
        <fullName evidence="3">Efflux transporter outer membrane subunit</fullName>
    </submittedName>
</protein>
<keyword evidence="2" id="KW-0449">Lipoprotein</keyword>
<proteinExistence type="inferred from homology"/>
<gene>
    <name evidence="3" type="ORF">GWI71_15390</name>
</gene>
<comment type="similarity">
    <text evidence="1 2">Belongs to the outer membrane factor (OMF) (TC 1.B.17) family.</text>
</comment>
<comment type="caution">
    <text evidence="3">The sequence shown here is derived from an EMBL/GenBank/DDBJ whole genome shotgun (WGS) entry which is preliminary data.</text>
</comment>
<keyword evidence="2" id="KW-1134">Transmembrane beta strand</keyword>
<dbReference type="SUPFAM" id="SSF56954">
    <property type="entry name" value="Outer membrane efflux proteins (OEP)"/>
    <property type="match status" value="1"/>
</dbReference>
<comment type="subcellular location">
    <subcellularLocation>
        <location evidence="2">Cell membrane</location>
        <topology evidence="2">Lipid-anchor</topology>
    </subcellularLocation>
</comment>
<sequence length="516" mass="54390">MFRVLVARSGAVRRGLGHCLLAVTLTGCAAMGEHLTPSPAEASLTLPASFAHAAEVSRAHQTATEFWTAFRSQDLADLIRRAELGSRDIGVALSRLRQAEAGAEEAFAGQLPSGGLGGSQTTFQASANTAGLPAGVEMPVRQQRKVGLNASWELDFWGKASSNFAAAANRADAAAFAVAATRLTVTSETALSYVQILSLRDRLGLARENLVLARKVEENVRARVEAGSATQIMQAQQETVVLQQEATVLRLQRALAQEEISLALLVGATPGEIRITRGSLGRLAIPALVAGAPADLLRRRPDVRQAEELLAASANNVASARAAMLPSLTLTLQKGFESVTTGALFSGAAGVFSVAGQLAQPIFDMPRLVAQLEGTQARRQELVTTYQQSVMSALADVEKALIAYGGLAREERVAARATAAARKAHDLTLEQLEAGQVDMTTVLNTQRDYFTAVDSLQQVRLARFQSAIALYRAMGGGWTEQDVARLIAERDALAAAARPAGVAAAAPVAPVTEAVN</sequence>
<dbReference type="InterPro" id="IPR003423">
    <property type="entry name" value="OMP_efflux"/>
</dbReference>
<evidence type="ECO:0000313" key="4">
    <source>
        <dbReference type="Proteomes" id="UP000541347"/>
    </source>
</evidence>
<dbReference type="NCBIfam" id="TIGR01845">
    <property type="entry name" value="outer_NodT"/>
    <property type="match status" value="1"/>
</dbReference>
<dbReference type="PROSITE" id="PS51257">
    <property type="entry name" value="PROKAR_LIPOPROTEIN"/>
    <property type="match status" value="1"/>
</dbReference>
<keyword evidence="2" id="KW-0564">Palmitate</keyword>
<organism evidence="3 4">
    <name type="scientific">Pannonibacter tanglangensis</name>
    <dbReference type="NCBI Taxonomy" id="2750084"/>
    <lineage>
        <taxon>Bacteria</taxon>
        <taxon>Pseudomonadati</taxon>
        <taxon>Pseudomonadota</taxon>
        <taxon>Alphaproteobacteria</taxon>
        <taxon>Hyphomicrobiales</taxon>
        <taxon>Stappiaceae</taxon>
        <taxon>Pannonibacter</taxon>
    </lineage>
</organism>